<evidence type="ECO:0000256" key="3">
    <source>
        <dbReference type="ARBA" id="ARBA00022801"/>
    </source>
</evidence>
<evidence type="ECO:0000259" key="6">
    <source>
        <dbReference type="Pfam" id="PF02055"/>
    </source>
</evidence>
<feature type="region of interest" description="Disordered" evidence="5">
    <location>
        <begin position="1"/>
        <end position="43"/>
    </location>
</feature>
<dbReference type="AlphaFoldDB" id="A0A1G6UYE0"/>
<dbReference type="GO" id="GO:0006680">
    <property type="term" value="P:glucosylceramide catabolic process"/>
    <property type="evidence" value="ECO:0007669"/>
    <property type="project" value="TreeGrafter"/>
</dbReference>
<evidence type="ECO:0000256" key="2">
    <source>
        <dbReference type="ARBA" id="ARBA00022729"/>
    </source>
</evidence>
<dbReference type="InterPro" id="IPR001139">
    <property type="entry name" value="Glyco_hydro_30"/>
</dbReference>
<comment type="similarity">
    <text evidence="1 4">Belongs to the glycosyl hydrolase 30 family.</text>
</comment>
<evidence type="ECO:0000259" key="7">
    <source>
        <dbReference type="Pfam" id="PF17189"/>
    </source>
</evidence>
<keyword evidence="2" id="KW-0732">Signal</keyword>
<dbReference type="Gene3D" id="3.20.20.80">
    <property type="entry name" value="Glycosidases"/>
    <property type="match status" value="1"/>
</dbReference>
<dbReference type="InterPro" id="IPR033453">
    <property type="entry name" value="Glyco_hydro_30_TIM-barrel"/>
</dbReference>
<evidence type="ECO:0000256" key="1">
    <source>
        <dbReference type="ARBA" id="ARBA00005382"/>
    </source>
</evidence>
<keyword evidence="3 4" id="KW-0378">Hydrolase</keyword>
<evidence type="ECO:0000313" key="9">
    <source>
        <dbReference type="Proteomes" id="UP000199039"/>
    </source>
</evidence>
<dbReference type="InterPro" id="IPR017853">
    <property type="entry name" value="GH"/>
</dbReference>
<dbReference type="Pfam" id="PF02055">
    <property type="entry name" value="Glyco_hydro_30"/>
    <property type="match status" value="1"/>
</dbReference>
<dbReference type="PANTHER" id="PTHR11069:SF23">
    <property type="entry name" value="LYSOSOMAL ACID GLUCOSYLCERAMIDASE"/>
    <property type="match status" value="1"/>
</dbReference>
<organism evidence="8 9">
    <name type="scientific">Sanguibacter gelidistatuariae</name>
    <dbReference type="NCBI Taxonomy" id="1814289"/>
    <lineage>
        <taxon>Bacteria</taxon>
        <taxon>Bacillati</taxon>
        <taxon>Actinomycetota</taxon>
        <taxon>Actinomycetes</taxon>
        <taxon>Micrococcales</taxon>
        <taxon>Sanguibacteraceae</taxon>
        <taxon>Sanguibacter</taxon>
    </lineage>
</organism>
<dbReference type="EMBL" id="FMYH01000007">
    <property type="protein sequence ID" value="SDD45677.1"/>
    <property type="molecule type" value="Genomic_DNA"/>
</dbReference>
<name>A0A1G6UYE0_9MICO</name>
<reference evidence="8 9" key="1">
    <citation type="submission" date="2016-09" db="EMBL/GenBank/DDBJ databases">
        <authorList>
            <person name="Capua I."/>
            <person name="De Benedictis P."/>
            <person name="Joannis T."/>
            <person name="Lombin L.H."/>
            <person name="Cattoli G."/>
        </authorList>
    </citation>
    <scope>NUCLEOTIDE SEQUENCE [LARGE SCALE GENOMIC DNA]</scope>
    <source>
        <strain evidence="8 9">ISLP-3</strain>
    </source>
</reference>
<gene>
    <name evidence="8" type="ORF">SAMN05216410_3350</name>
</gene>
<accession>A0A1G6UYE0</accession>
<dbReference type="STRING" id="1814289.SAMN05216410_3350"/>
<dbReference type="OrthoDB" id="9806701at2"/>
<keyword evidence="9" id="KW-1185">Reference proteome</keyword>
<dbReference type="Proteomes" id="UP000199039">
    <property type="component" value="Unassembled WGS sequence"/>
</dbReference>
<dbReference type="RefSeq" id="WP_093185406.1">
    <property type="nucleotide sequence ID" value="NZ_FMYH01000007.1"/>
</dbReference>
<dbReference type="InterPro" id="IPR033452">
    <property type="entry name" value="GH30_C"/>
</dbReference>
<dbReference type="GO" id="GO:0004348">
    <property type="term" value="F:glucosylceramidase activity"/>
    <property type="evidence" value="ECO:0007669"/>
    <property type="project" value="InterPro"/>
</dbReference>
<dbReference type="InterPro" id="IPR013780">
    <property type="entry name" value="Glyco_hydro_b"/>
</dbReference>
<feature type="domain" description="Glycosyl hydrolase family 30 beta sandwich" evidence="7">
    <location>
        <begin position="423"/>
        <end position="468"/>
    </location>
</feature>
<dbReference type="PANTHER" id="PTHR11069">
    <property type="entry name" value="GLUCOSYLCERAMIDASE"/>
    <property type="match status" value="1"/>
</dbReference>
<feature type="compositionally biased region" description="Low complexity" evidence="5">
    <location>
        <begin position="15"/>
        <end position="26"/>
    </location>
</feature>
<dbReference type="Pfam" id="PF17189">
    <property type="entry name" value="Glyco_hydro_30C"/>
    <property type="match status" value="1"/>
</dbReference>
<evidence type="ECO:0000313" key="8">
    <source>
        <dbReference type="EMBL" id="SDD45677.1"/>
    </source>
</evidence>
<sequence>MSIAQHKTPSAVAGTPTVPTRWVVTTESDPWQSRKAPTPGPMTAMPDIFVETGSPAQTIEGFGASFNELGWTALQALDAEQRAEIFDELFSPGVGANLTLCRMPIGANDFSLDWYSYDEVAGDVGLEHFGIENDLDTLVPFIRAAQERQPSLRLWASPWSPPTWMKTNGHYAGAMPIPGMQDIQNGLEPHQVGREGTDMFRREEPYLSAYAAYFGRFVDAYRELGIPVEMVMPQNEFNSPQVFPSCTWTPEGLALFIARLGPEMERRGVAVFLGTLERGDDSLVQRVLDDPAAARHVRGVGIQWAGKRALPYVHRDNPDLTIYQTEQECGDGLNDWRYCRYAWTLMKQFLTTGASAYMYWNIALERGGLSRWGWAQNSFVTVDTAAATYTFNHEYYLMKHVSHFLQAGARALPTSSYTGFENQVAFSNPDGTVVVVIQNDTHTDRAVRILVDGQVFTPTLPADSFSTLVLPSAPAER</sequence>
<keyword evidence="4" id="KW-0326">Glycosidase</keyword>
<evidence type="ECO:0000256" key="5">
    <source>
        <dbReference type="SAM" id="MobiDB-lite"/>
    </source>
</evidence>
<evidence type="ECO:0000256" key="4">
    <source>
        <dbReference type="RuleBase" id="RU361188"/>
    </source>
</evidence>
<feature type="domain" description="Glycosyl hydrolase family 30 TIM-barrel" evidence="6">
    <location>
        <begin position="59"/>
        <end position="405"/>
    </location>
</feature>
<protein>
    <submittedName>
        <fullName evidence="8">Glucosylceramidase</fullName>
    </submittedName>
</protein>
<dbReference type="Gene3D" id="2.60.40.1180">
    <property type="entry name" value="Golgi alpha-mannosidase II"/>
    <property type="match status" value="1"/>
</dbReference>
<dbReference type="SUPFAM" id="SSF51445">
    <property type="entry name" value="(Trans)glycosidases"/>
    <property type="match status" value="1"/>
</dbReference>
<dbReference type="GO" id="GO:0016020">
    <property type="term" value="C:membrane"/>
    <property type="evidence" value="ECO:0007669"/>
    <property type="project" value="GOC"/>
</dbReference>
<proteinExistence type="inferred from homology"/>